<feature type="transmembrane region" description="Helical" evidence="3">
    <location>
        <begin position="147"/>
        <end position="165"/>
    </location>
</feature>
<feature type="transmembrane region" description="Helical" evidence="3">
    <location>
        <begin position="261"/>
        <end position="280"/>
    </location>
</feature>
<evidence type="ECO:0000313" key="6">
    <source>
        <dbReference type="Proteomes" id="UP000192288"/>
    </source>
</evidence>
<keyword evidence="3" id="KW-0812">Transmembrane</keyword>
<feature type="transmembrane region" description="Helical" evidence="3">
    <location>
        <begin position="286"/>
        <end position="304"/>
    </location>
</feature>
<name>A0A1X0VFS6_LEUPS</name>
<accession>A0A1X0VFS6</accession>
<dbReference type="Pfam" id="PF00892">
    <property type="entry name" value="EamA"/>
    <property type="match status" value="2"/>
</dbReference>
<dbReference type="eggNOG" id="COG0697">
    <property type="taxonomic scope" value="Bacteria"/>
</dbReference>
<dbReference type="Gene3D" id="1.10.3730.20">
    <property type="match status" value="1"/>
</dbReference>
<feature type="transmembrane region" description="Helical" evidence="3">
    <location>
        <begin position="35"/>
        <end position="54"/>
    </location>
</feature>
<dbReference type="InterPro" id="IPR037185">
    <property type="entry name" value="EmrE-like"/>
</dbReference>
<feature type="transmembrane region" description="Helical" evidence="3">
    <location>
        <begin position="92"/>
        <end position="115"/>
    </location>
</feature>
<keyword evidence="3" id="KW-1133">Transmembrane helix</keyword>
<feature type="transmembrane region" description="Helical" evidence="3">
    <location>
        <begin position="66"/>
        <end position="86"/>
    </location>
</feature>
<feature type="transmembrane region" description="Helical" evidence="3">
    <location>
        <begin position="122"/>
        <end position="141"/>
    </location>
</feature>
<feature type="domain" description="EamA" evidence="4">
    <location>
        <begin position="147"/>
        <end position="303"/>
    </location>
</feature>
<dbReference type="AlphaFoldDB" id="A0A1X0VFS6"/>
<dbReference type="PANTHER" id="PTHR22911:SF137">
    <property type="entry name" value="SOLUTE CARRIER FAMILY 35 MEMBER G2-RELATED"/>
    <property type="match status" value="1"/>
</dbReference>
<feature type="transmembrane region" description="Helical" evidence="3">
    <location>
        <begin position="177"/>
        <end position="202"/>
    </location>
</feature>
<dbReference type="SUPFAM" id="SSF103481">
    <property type="entry name" value="Multidrug resistance efflux transporter EmrE"/>
    <property type="match status" value="2"/>
</dbReference>
<dbReference type="GeneID" id="97230145"/>
<comment type="similarity">
    <text evidence="2">Belongs to the EamA transporter family.</text>
</comment>
<dbReference type="GO" id="GO:0016020">
    <property type="term" value="C:membrane"/>
    <property type="evidence" value="ECO:0007669"/>
    <property type="project" value="InterPro"/>
</dbReference>
<dbReference type="STRING" id="33968.BMS77_02440"/>
<feature type="domain" description="EamA" evidence="4">
    <location>
        <begin position="3"/>
        <end position="138"/>
    </location>
</feature>
<protein>
    <submittedName>
        <fullName evidence="5">EamA family transporter</fullName>
    </submittedName>
</protein>
<evidence type="ECO:0000256" key="1">
    <source>
        <dbReference type="ARBA" id="ARBA00004127"/>
    </source>
</evidence>
<dbReference type="EMBL" id="MPLS01000002">
    <property type="protein sequence ID" value="ORI98595.1"/>
    <property type="molecule type" value="Genomic_DNA"/>
</dbReference>
<sequence length="327" mass="35710">MKKAYIYVLISTFLFSSMEISLKLAGSQFNGVQLNFLRFLIGGLALVPLAVHNMKQRHVTFQKQDIGTFLLTGFIGVVISMTFFQIAVEVDAASTVAVLFSSNPIFALIFGYIILHETLTRSNLIAVIVSVIGLLVIVNPAHLTNPLGISLALIAALTFGLFAIMQRQVGMKRGYDGLTMNTFSFIAGALELMVIMILSHIQSVANLFTHNPVMHDFSNIPFFQGITIHNIILLAYIFLGVTAAGYVLYSLAMEASDVSTASLVFFIKPALAPILALIILHESIKLNTIIGVVIIVIGSTIMFIGNRYSSKADTVPYQQETETQKKA</sequence>
<comment type="caution">
    <text evidence="5">The sequence shown here is derived from an EMBL/GenBank/DDBJ whole genome shotgun (WGS) entry which is preliminary data.</text>
</comment>
<evidence type="ECO:0000313" key="5">
    <source>
        <dbReference type="EMBL" id="ORI98595.1"/>
    </source>
</evidence>
<comment type="subcellular location">
    <subcellularLocation>
        <location evidence="1">Endomembrane system</location>
        <topology evidence="1">Multi-pass membrane protein</topology>
    </subcellularLocation>
</comment>
<evidence type="ECO:0000256" key="2">
    <source>
        <dbReference type="ARBA" id="ARBA00007362"/>
    </source>
</evidence>
<evidence type="ECO:0000259" key="4">
    <source>
        <dbReference type="Pfam" id="PF00892"/>
    </source>
</evidence>
<evidence type="ECO:0000256" key="3">
    <source>
        <dbReference type="SAM" id="Phobius"/>
    </source>
</evidence>
<gene>
    <name evidence="5" type="ORF">BMR96_00905</name>
</gene>
<dbReference type="InterPro" id="IPR000620">
    <property type="entry name" value="EamA_dom"/>
</dbReference>
<feature type="transmembrane region" description="Helical" evidence="3">
    <location>
        <begin position="222"/>
        <end position="249"/>
    </location>
</feature>
<proteinExistence type="inferred from homology"/>
<keyword evidence="3" id="KW-0472">Membrane</keyword>
<organism evidence="5 6">
    <name type="scientific">Leuconostoc pseudomesenteroides</name>
    <dbReference type="NCBI Taxonomy" id="33968"/>
    <lineage>
        <taxon>Bacteria</taxon>
        <taxon>Bacillati</taxon>
        <taxon>Bacillota</taxon>
        <taxon>Bacilli</taxon>
        <taxon>Lactobacillales</taxon>
        <taxon>Lactobacillaceae</taxon>
        <taxon>Leuconostoc</taxon>
    </lineage>
</organism>
<dbReference type="PANTHER" id="PTHR22911">
    <property type="entry name" value="ACYL-MALONYL CONDENSING ENZYME-RELATED"/>
    <property type="match status" value="1"/>
</dbReference>
<dbReference type="RefSeq" id="WP_036067618.1">
    <property type="nucleotide sequence ID" value="NZ_MPLS01000002.1"/>
</dbReference>
<reference evidence="5 6" key="1">
    <citation type="journal article" date="2017" name="Front. Microbiol.">
        <title>Genomic Characterization of Dairy Associated Leuconostoc Species and Diversity of Leuconostocs in Undefined Mixed Mesophilic Starter Cultures.</title>
        <authorList>
            <person name="Frantzen C.A."/>
            <person name="Kot W."/>
            <person name="Pedersen T.B."/>
            <person name="Ardo Y.M."/>
            <person name="Broadbent J.R."/>
            <person name="Neve H."/>
            <person name="Hansen L.H."/>
            <person name="Dal Bello F."/>
            <person name="Ostlie H.M."/>
            <person name="Kleppen H.P."/>
            <person name="Vogensen F.K."/>
            <person name="Holo H."/>
        </authorList>
    </citation>
    <scope>NUCLEOTIDE SEQUENCE [LARGE SCALE GENOMIC DNA]</scope>
    <source>
        <strain evidence="5 6">LMGCF08</strain>
    </source>
</reference>
<dbReference type="Proteomes" id="UP000192288">
    <property type="component" value="Unassembled WGS sequence"/>
</dbReference>